<evidence type="ECO:0000313" key="8">
    <source>
        <dbReference type="EMBL" id="MBW4768174.1"/>
    </source>
</evidence>
<sequence length="435" mass="48598">MNIRNRQILNLALPSIISNITVPLLGLVDLAIVGHLNNIALIGAVAVATTIFNVQYWLLGFLRMGTSGLTAQALGKRDFHEVLKVLLRAFFIATSISLLLIAMQQGVLWGALKMMEPSNSVATFVEIYFNICIWGAPATLGHYVLNGWFVGVQNTKIPMFVAIFQNIVNILASLLFVFVFKMDIAGVALGTLISQWLSFFVSVGLLFLNYSKLRKYLSFNNLWNKEELKRFFNVNRDIFLRTLFLVLVNLFFVARGTRQGDLILSANTLLMTFYTIFSYISDGFAYAGEALSGRYYGAKNIKVFNEIYTSLFKWGIGLALIFTLLYLVLGLPFLSIITNEEQVVLAAKDYMIWAAMIPIVGIAAFVYDGIFIGITETRGMFISSFVAACLFFVVSISTATLLGNHGLWLAMLVFLGMRGLVQGMIMNKKIKTQWK</sequence>
<reference evidence="8 9" key="1">
    <citation type="submission" date="2021-07" db="EMBL/GenBank/DDBJ databases">
        <title>Genomic diversity and antimicrobial resistance of Prevotella spp. isolated from chronic lung disease airways.</title>
        <authorList>
            <person name="Webb K.A."/>
            <person name="Olagoke O.S."/>
            <person name="Baird T."/>
            <person name="Neill J."/>
            <person name="Pham A."/>
            <person name="Wells T.J."/>
            <person name="Ramsay K.A."/>
            <person name="Bell S.C."/>
            <person name="Sarovich D.S."/>
            <person name="Price E.P."/>
        </authorList>
    </citation>
    <scope>NUCLEOTIDE SEQUENCE [LARGE SCALE GENOMIC DNA]</scope>
    <source>
        <strain evidence="8 9">SCHI0011.S.12</strain>
    </source>
</reference>
<feature type="transmembrane region" description="Helical" evidence="7">
    <location>
        <begin position="127"/>
        <end position="145"/>
    </location>
</feature>
<dbReference type="Proteomes" id="UP000788426">
    <property type="component" value="Unassembled WGS sequence"/>
</dbReference>
<dbReference type="PANTHER" id="PTHR43298">
    <property type="entry name" value="MULTIDRUG RESISTANCE PROTEIN NORM-RELATED"/>
    <property type="match status" value="1"/>
</dbReference>
<feature type="transmembrane region" description="Helical" evidence="7">
    <location>
        <begin position="157"/>
        <end position="178"/>
    </location>
</feature>
<dbReference type="CDD" id="cd13136">
    <property type="entry name" value="MATE_DinF_like"/>
    <property type="match status" value="1"/>
</dbReference>
<feature type="transmembrane region" description="Helical" evidence="7">
    <location>
        <begin position="184"/>
        <end position="208"/>
    </location>
</feature>
<feature type="transmembrane region" description="Helical" evidence="7">
    <location>
        <begin position="39"/>
        <end position="64"/>
    </location>
</feature>
<feature type="transmembrane region" description="Helical" evidence="7">
    <location>
        <begin position="269"/>
        <end position="291"/>
    </location>
</feature>
<evidence type="ECO:0000256" key="3">
    <source>
        <dbReference type="ARBA" id="ARBA00022448"/>
    </source>
</evidence>
<comment type="caution">
    <text evidence="8">The sequence shown here is derived from an EMBL/GenBank/DDBJ whole genome shotgun (WGS) entry which is preliminary data.</text>
</comment>
<name>A0ABS6Y9C9_9BACT</name>
<proteinExistence type="inferred from homology"/>
<dbReference type="InterPro" id="IPR050222">
    <property type="entry name" value="MATE_MdtK"/>
</dbReference>
<dbReference type="InterPro" id="IPR002528">
    <property type="entry name" value="MATE_fam"/>
</dbReference>
<feature type="transmembrane region" description="Helical" evidence="7">
    <location>
        <begin position="85"/>
        <end position="107"/>
    </location>
</feature>
<evidence type="ECO:0000256" key="6">
    <source>
        <dbReference type="ARBA" id="ARBA00023136"/>
    </source>
</evidence>
<feature type="transmembrane region" description="Helical" evidence="7">
    <location>
        <begin position="381"/>
        <end position="401"/>
    </location>
</feature>
<comment type="subcellular location">
    <subcellularLocation>
        <location evidence="1">Membrane</location>
        <topology evidence="1">Multi-pass membrane protein</topology>
    </subcellularLocation>
</comment>
<gene>
    <name evidence="8" type="ORF">KZO38_00110</name>
</gene>
<keyword evidence="6 7" id="KW-0472">Membrane</keyword>
<feature type="transmembrane region" description="Helical" evidence="7">
    <location>
        <begin position="407"/>
        <end position="425"/>
    </location>
</feature>
<dbReference type="RefSeq" id="WP_219478797.1">
    <property type="nucleotide sequence ID" value="NZ_CAJZHJ010000024.1"/>
</dbReference>
<keyword evidence="5 7" id="KW-1133">Transmembrane helix</keyword>
<feature type="transmembrane region" description="Helical" evidence="7">
    <location>
        <begin position="238"/>
        <end position="257"/>
    </location>
</feature>
<evidence type="ECO:0000256" key="1">
    <source>
        <dbReference type="ARBA" id="ARBA00004141"/>
    </source>
</evidence>
<dbReference type="EMBL" id="JAHXCT010000001">
    <property type="protein sequence ID" value="MBW4768174.1"/>
    <property type="molecule type" value="Genomic_DNA"/>
</dbReference>
<feature type="transmembrane region" description="Helical" evidence="7">
    <location>
        <begin position="311"/>
        <end position="338"/>
    </location>
</feature>
<evidence type="ECO:0000256" key="5">
    <source>
        <dbReference type="ARBA" id="ARBA00022989"/>
    </source>
</evidence>
<keyword evidence="3" id="KW-0813">Transport</keyword>
<evidence type="ECO:0000256" key="7">
    <source>
        <dbReference type="SAM" id="Phobius"/>
    </source>
</evidence>
<protein>
    <submittedName>
        <fullName evidence="8">MATE family efflux transporter</fullName>
    </submittedName>
</protein>
<evidence type="ECO:0000313" key="9">
    <source>
        <dbReference type="Proteomes" id="UP000788426"/>
    </source>
</evidence>
<evidence type="ECO:0000256" key="4">
    <source>
        <dbReference type="ARBA" id="ARBA00022692"/>
    </source>
</evidence>
<feature type="transmembrane region" description="Helical" evidence="7">
    <location>
        <begin position="350"/>
        <end position="374"/>
    </location>
</feature>
<organism evidence="8 9">
    <name type="scientific">Hoylesella nanceiensis</name>
    <dbReference type="NCBI Taxonomy" id="425941"/>
    <lineage>
        <taxon>Bacteria</taxon>
        <taxon>Pseudomonadati</taxon>
        <taxon>Bacteroidota</taxon>
        <taxon>Bacteroidia</taxon>
        <taxon>Bacteroidales</taxon>
        <taxon>Prevotellaceae</taxon>
        <taxon>Hoylesella</taxon>
    </lineage>
</organism>
<dbReference type="NCBIfam" id="TIGR00797">
    <property type="entry name" value="matE"/>
    <property type="match status" value="1"/>
</dbReference>
<feature type="transmembrane region" description="Helical" evidence="7">
    <location>
        <begin position="12"/>
        <end position="33"/>
    </location>
</feature>
<keyword evidence="4 7" id="KW-0812">Transmembrane</keyword>
<evidence type="ECO:0000256" key="2">
    <source>
        <dbReference type="ARBA" id="ARBA00010199"/>
    </source>
</evidence>
<keyword evidence="9" id="KW-1185">Reference proteome</keyword>
<accession>A0ABS6Y9C9</accession>
<comment type="similarity">
    <text evidence="2">Belongs to the multi antimicrobial extrusion (MATE) (TC 2.A.66.1) family.</text>
</comment>
<dbReference type="InterPro" id="IPR044644">
    <property type="entry name" value="DinF-like"/>
</dbReference>
<dbReference type="Pfam" id="PF01554">
    <property type="entry name" value="MatE"/>
    <property type="match status" value="2"/>
</dbReference>
<dbReference type="PANTHER" id="PTHR43298:SF2">
    <property type="entry name" value="FMN_FAD EXPORTER YEEO-RELATED"/>
    <property type="match status" value="1"/>
</dbReference>